<dbReference type="GO" id="GO:0016740">
    <property type="term" value="F:transferase activity"/>
    <property type="evidence" value="ECO:0007669"/>
    <property type="project" value="UniProtKB-KW"/>
</dbReference>
<evidence type="ECO:0000313" key="3">
    <source>
        <dbReference type="Proteomes" id="UP001630127"/>
    </source>
</evidence>
<keyword evidence="3" id="KW-1185">Reference proteome</keyword>
<dbReference type="InterPro" id="IPR051283">
    <property type="entry name" value="Sec_Metabolite_Acyltrans"/>
</dbReference>
<dbReference type="PANTHER" id="PTHR31896">
    <property type="entry name" value="FAMILY REGULATORY PROTEIN, PUTATIVE (AFU_ORTHOLOGUE AFUA_3G14730)-RELATED"/>
    <property type="match status" value="1"/>
</dbReference>
<name>A0ABD2YHW0_9GENT</name>
<dbReference type="EMBL" id="JBJUIK010000014">
    <property type="protein sequence ID" value="KAL3505143.1"/>
    <property type="molecule type" value="Genomic_DNA"/>
</dbReference>
<accession>A0ABD2YHW0</accession>
<sequence>MASSTTSRMNSHSPAVQYISECFIQPKYTSENSKQPMYLSPWDIALASANYNQKGLLFAKPSSLNQVDQMELFLEKLKDSLSLTLVHFYPLAARLATVKQEIPPIFSIYVNCTNSPGVRFVHALAKLTIDDIISPIYVPKTVYSFFDHVGAINHDGHTMSLLSIQVTELGDGIFIGCSANHMLMDGTSFWHFINTWSEIFKEDQPVNISRPPIHKRWFPDGHGPILNLPFTQEDQFLSRYDQEPELKERVFQFSSESLAKLKEKANLECNCTKISTFQALSAHVWRCITKSRKFPPDQETRTSVSINNRSRLNPPLSEDYFGNGVHLATATAKSGELLRNGLGWAAWKMHKLVINQTDKVIREWAEEWVKEPFTFRLGNFPNRIQIGSSPWFNVYGNDFGLGKAIAVRSGCGNKFDGKVMLFPGREGGGRMDLEICLSTSSMNFLESNKEFMETVTLSSPLN</sequence>
<gene>
    <name evidence="2" type="ORF">ACH5RR_034984</name>
</gene>
<proteinExistence type="predicted"/>
<dbReference type="Gene3D" id="3.30.559.10">
    <property type="entry name" value="Chloramphenicol acetyltransferase-like domain"/>
    <property type="match status" value="2"/>
</dbReference>
<dbReference type="Pfam" id="PF02458">
    <property type="entry name" value="Transferase"/>
    <property type="match status" value="1"/>
</dbReference>
<dbReference type="AlphaFoldDB" id="A0ABD2YHW0"/>
<organism evidence="2 3">
    <name type="scientific">Cinchona calisaya</name>
    <dbReference type="NCBI Taxonomy" id="153742"/>
    <lineage>
        <taxon>Eukaryota</taxon>
        <taxon>Viridiplantae</taxon>
        <taxon>Streptophyta</taxon>
        <taxon>Embryophyta</taxon>
        <taxon>Tracheophyta</taxon>
        <taxon>Spermatophyta</taxon>
        <taxon>Magnoliopsida</taxon>
        <taxon>eudicotyledons</taxon>
        <taxon>Gunneridae</taxon>
        <taxon>Pentapetalae</taxon>
        <taxon>asterids</taxon>
        <taxon>lamiids</taxon>
        <taxon>Gentianales</taxon>
        <taxon>Rubiaceae</taxon>
        <taxon>Cinchonoideae</taxon>
        <taxon>Cinchoneae</taxon>
        <taxon>Cinchona</taxon>
    </lineage>
</organism>
<evidence type="ECO:0000313" key="2">
    <source>
        <dbReference type="EMBL" id="KAL3505143.1"/>
    </source>
</evidence>
<comment type="caution">
    <text evidence="2">The sequence shown here is derived from an EMBL/GenBank/DDBJ whole genome shotgun (WGS) entry which is preliminary data.</text>
</comment>
<dbReference type="Proteomes" id="UP001630127">
    <property type="component" value="Unassembled WGS sequence"/>
</dbReference>
<protein>
    <submittedName>
        <fullName evidence="2">Uncharacterized protein</fullName>
    </submittedName>
</protein>
<dbReference type="InterPro" id="IPR023213">
    <property type="entry name" value="CAT-like_dom_sf"/>
</dbReference>
<dbReference type="PANTHER" id="PTHR31896:SF12">
    <property type="entry name" value="HXXXD-TYPE ACYL-TRANSFERASE FAMILY PROTEIN"/>
    <property type="match status" value="1"/>
</dbReference>
<keyword evidence="1" id="KW-0808">Transferase</keyword>
<evidence type="ECO:0000256" key="1">
    <source>
        <dbReference type="ARBA" id="ARBA00022679"/>
    </source>
</evidence>
<reference evidence="2 3" key="1">
    <citation type="submission" date="2024-11" db="EMBL/GenBank/DDBJ databases">
        <title>A near-complete genome assembly of Cinchona calisaya.</title>
        <authorList>
            <person name="Lian D.C."/>
            <person name="Zhao X.W."/>
            <person name="Wei L."/>
        </authorList>
    </citation>
    <scope>NUCLEOTIDE SEQUENCE [LARGE SCALE GENOMIC DNA]</scope>
    <source>
        <tissue evidence="2">Nenye</tissue>
    </source>
</reference>